<dbReference type="Pfam" id="PF05199">
    <property type="entry name" value="GMC_oxred_C"/>
    <property type="match status" value="1"/>
</dbReference>
<feature type="binding site" evidence="2">
    <location>
        <begin position="32"/>
        <end position="33"/>
    </location>
    <ligand>
        <name>FAD</name>
        <dbReference type="ChEBI" id="CHEBI:57692"/>
    </ligand>
</feature>
<dbReference type="Proteomes" id="UP001392437">
    <property type="component" value="Unassembled WGS sequence"/>
</dbReference>
<dbReference type="InterPro" id="IPR036188">
    <property type="entry name" value="FAD/NAD-bd_sf"/>
</dbReference>
<proteinExistence type="inferred from homology"/>
<dbReference type="PANTHER" id="PTHR11552:SF115">
    <property type="entry name" value="DEHYDROGENASE XPTC-RELATED"/>
    <property type="match status" value="1"/>
</dbReference>
<evidence type="ECO:0000313" key="5">
    <source>
        <dbReference type="EMBL" id="KAK8092763.1"/>
    </source>
</evidence>
<dbReference type="GO" id="GO:0016614">
    <property type="term" value="F:oxidoreductase activity, acting on CH-OH group of donors"/>
    <property type="evidence" value="ECO:0007669"/>
    <property type="project" value="InterPro"/>
</dbReference>
<dbReference type="InterPro" id="IPR012132">
    <property type="entry name" value="GMC_OxRdtase"/>
</dbReference>
<dbReference type="PROSITE" id="PS00624">
    <property type="entry name" value="GMC_OXRED_2"/>
    <property type="match status" value="1"/>
</dbReference>
<protein>
    <submittedName>
        <fullName evidence="5">Alcohol oxidase</fullName>
    </submittedName>
</protein>
<sequence length="553" mass="58896">MRWVILSCAIACRAVEVVASDTFDYVIVGGGTSGLVVANRLTEDPETTVLVLERGGFDDKPQAVVPYYANGLDTSVMIRPKSAPVPHLNNTQWDVNVAAVVGGGSVVNGMGYLRGSRADYDAWAALGNPGWGWAGLLPYFRKSCTFAPPPPDAAARWNMSWDGRLYGGGPVHTHTPGFQYPDMAAFWDAYRHEPGLQLPGESNAGHGPGAYWVPSTIDARDMTRSTARKAYYDPVHAARPNLQLLTGQTAQEILFEGLQAIGVRFVSTTDNVTHEVFAAKEVIVATGAIQTPQLLQASGIGPASVLRQAGVGVRKDLPGVGANFQDHPTVQLRFNLSRPSFPNPDTIANDPEYNASVWAEYYANKSGPITLTSSSNQILLSLGQVLGNNASQAADVVRGLLAQEPARFLPELYTSSPPLLAGFVAQRALLAELLASPNASVSQASIQGSGRAPNVLLKPLSRGTVTLGRDGGGGGLPTVQYNTLQNPFDRAALLAITRRARALWASPAIAARVGPVTETVPGAAAQTDDEMVDGLVRRGRCGRRWRTRAGRAR</sequence>
<dbReference type="Gene3D" id="3.50.50.60">
    <property type="entry name" value="FAD/NAD(P)-binding domain"/>
    <property type="match status" value="1"/>
</dbReference>
<dbReference type="InterPro" id="IPR007867">
    <property type="entry name" value="GMC_OxRtase_C"/>
</dbReference>
<organism evidence="5 6">
    <name type="scientific">Apiospora kogelbergensis</name>
    <dbReference type="NCBI Taxonomy" id="1337665"/>
    <lineage>
        <taxon>Eukaryota</taxon>
        <taxon>Fungi</taxon>
        <taxon>Dikarya</taxon>
        <taxon>Ascomycota</taxon>
        <taxon>Pezizomycotina</taxon>
        <taxon>Sordariomycetes</taxon>
        <taxon>Xylariomycetidae</taxon>
        <taxon>Amphisphaeriales</taxon>
        <taxon>Apiosporaceae</taxon>
        <taxon>Apiospora</taxon>
    </lineage>
</organism>
<dbReference type="SUPFAM" id="SSF51905">
    <property type="entry name" value="FAD/NAD(P)-binding domain"/>
    <property type="match status" value="1"/>
</dbReference>
<comment type="caution">
    <text evidence="5">The sequence shown here is derived from an EMBL/GenBank/DDBJ whole genome shotgun (WGS) entry which is preliminary data.</text>
</comment>
<keyword evidence="3" id="KW-0732">Signal</keyword>
<gene>
    <name evidence="5" type="ORF">PG999_014350</name>
</gene>
<dbReference type="PIRSF" id="PIRSF000137">
    <property type="entry name" value="Alcohol_oxidase"/>
    <property type="match status" value="1"/>
</dbReference>
<name>A0AAW0QD44_9PEZI</name>
<dbReference type="Gene3D" id="3.30.560.10">
    <property type="entry name" value="Glucose Oxidase, domain 3"/>
    <property type="match status" value="1"/>
</dbReference>
<dbReference type="AlphaFoldDB" id="A0AAW0QD44"/>
<keyword evidence="2" id="KW-0285">Flavoprotein</keyword>
<feature type="domain" description="Glucose-methanol-choline oxidoreductase N-terminal" evidence="4">
    <location>
        <begin position="287"/>
        <end position="301"/>
    </location>
</feature>
<dbReference type="SUPFAM" id="SSF54373">
    <property type="entry name" value="FAD-linked reductases, C-terminal domain"/>
    <property type="match status" value="1"/>
</dbReference>
<dbReference type="EMBL" id="JAQQWP010000012">
    <property type="protein sequence ID" value="KAK8092763.1"/>
    <property type="molecule type" value="Genomic_DNA"/>
</dbReference>
<feature type="chain" id="PRO_5043889326" evidence="3">
    <location>
        <begin position="20"/>
        <end position="553"/>
    </location>
</feature>
<dbReference type="InterPro" id="IPR000172">
    <property type="entry name" value="GMC_OxRdtase_N"/>
</dbReference>
<dbReference type="GO" id="GO:0050660">
    <property type="term" value="F:flavin adenine dinucleotide binding"/>
    <property type="evidence" value="ECO:0007669"/>
    <property type="project" value="InterPro"/>
</dbReference>
<keyword evidence="2" id="KW-0274">FAD</keyword>
<evidence type="ECO:0000313" key="6">
    <source>
        <dbReference type="Proteomes" id="UP001392437"/>
    </source>
</evidence>
<feature type="binding site" evidence="2">
    <location>
        <position position="100"/>
    </location>
    <ligand>
        <name>FAD</name>
        <dbReference type="ChEBI" id="CHEBI:57692"/>
    </ligand>
</feature>
<comment type="cofactor">
    <cofactor evidence="2">
        <name>FAD</name>
        <dbReference type="ChEBI" id="CHEBI:57692"/>
    </cofactor>
</comment>
<dbReference type="PANTHER" id="PTHR11552">
    <property type="entry name" value="GLUCOSE-METHANOL-CHOLINE GMC OXIDOREDUCTASE"/>
    <property type="match status" value="1"/>
</dbReference>
<feature type="signal peptide" evidence="3">
    <location>
        <begin position="1"/>
        <end position="19"/>
    </location>
</feature>
<dbReference type="Pfam" id="PF00732">
    <property type="entry name" value="GMC_oxred_N"/>
    <property type="match status" value="1"/>
</dbReference>
<evidence type="ECO:0000256" key="2">
    <source>
        <dbReference type="PIRSR" id="PIRSR000137-2"/>
    </source>
</evidence>
<evidence type="ECO:0000259" key="4">
    <source>
        <dbReference type="PROSITE" id="PS00624"/>
    </source>
</evidence>
<keyword evidence="6" id="KW-1185">Reference proteome</keyword>
<accession>A0AAW0QD44</accession>
<evidence type="ECO:0000256" key="1">
    <source>
        <dbReference type="ARBA" id="ARBA00010790"/>
    </source>
</evidence>
<reference evidence="5 6" key="1">
    <citation type="submission" date="2023-01" db="EMBL/GenBank/DDBJ databases">
        <title>Analysis of 21 Apiospora genomes using comparative genomics revels a genus with tremendous synthesis potential of carbohydrate active enzymes and secondary metabolites.</title>
        <authorList>
            <person name="Sorensen T."/>
        </authorList>
    </citation>
    <scope>NUCLEOTIDE SEQUENCE [LARGE SCALE GENOMIC DNA]</scope>
    <source>
        <strain evidence="5 6">CBS 117206</strain>
    </source>
</reference>
<comment type="similarity">
    <text evidence="1">Belongs to the GMC oxidoreductase family.</text>
</comment>
<evidence type="ECO:0000256" key="3">
    <source>
        <dbReference type="SAM" id="SignalP"/>
    </source>
</evidence>
<dbReference type="GO" id="GO:0044550">
    <property type="term" value="P:secondary metabolite biosynthetic process"/>
    <property type="evidence" value="ECO:0007669"/>
    <property type="project" value="TreeGrafter"/>
</dbReference>